<dbReference type="SUPFAM" id="SSF50610">
    <property type="entry name" value="mu transposase, C-terminal domain"/>
    <property type="match status" value="1"/>
</dbReference>
<dbReference type="InterPro" id="IPR001584">
    <property type="entry name" value="Integrase_cat-core"/>
</dbReference>
<dbReference type="AlphaFoldDB" id="A0A1Z3HK99"/>
<dbReference type="InterPro" id="IPR012337">
    <property type="entry name" value="RNaseH-like_sf"/>
</dbReference>
<dbReference type="Proteomes" id="UP000191901">
    <property type="component" value="Chromosome"/>
</dbReference>
<dbReference type="GO" id="GO:0015074">
    <property type="term" value="P:DNA integration"/>
    <property type="evidence" value="ECO:0007669"/>
    <property type="project" value="InterPro"/>
</dbReference>
<organism evidence="2 3">
    <name type="scientific">Halomicronema hongdechloris C2206</name>
    <dbReference type="NCBI Taxonomy" id="1641165"/>
    <lineage>
        <taxon>Bacteria</taxon>
        <taxon>Bacillati</taxon>
        <taxon>Cyanobacteriota</taxon>
        <taxon>Cyanophyceae</taxon>
        <taxon>Nodosilineales</taxon>
        <taxon>Nodosilineaceae</taxon>
        <taxon>Halomicronema</taxon>
    </lineage>
</organism>
<sequence length="480" mass="54305">MVLDVTRRTLDFPKGEANSGGDLSKKAGHAIVEALDKEAQRKLEVIQSLLEPCDRTTYGDELRDTAQKLGCSVRTVQRLVKRWEIDGVAALVSSGRSDQGKHHISEFWQSFIVKTYEAGNKGSKRMKPKQVAVRVQAKAREIGDDQPPSYKTVLRVLKPIIERKEKAKSIRSPGWRGSTLSVKTRDGEGLGIEYSNHVWQCDHTPADVLLVDQYGEPVGRPWLTTVVDSYSRCVMGVKVGFDAPSSQVVALALRHAILPKKYGADYKLNCEWGTYGKPQHFYTDGGKDFRSSHIQRIGADLGFSCHLRDRPPEGGIVERVFRALNDQLFSTLPGYTGSNVQQRPKEADKEACLTLREIEHLIVRFICDNYNQTVDARMGDQTRFQRWEAGLPDVPDVIEERHLDMCLMKASRRTVQRGGYLQFENLMFRGEYLAGYAGETVSLRFDPDDITTVLVYRQEDKREVNGTDIREQKRLQALDL</sequence>
<dbReference type="InterPro" id="IPR009004">
    <property type="entry name" value="Transposase_Mu_C"/>
</dbReference>
<dbReference type="SUPFAM" id="SSF46689">
    <property type="entry name" value="Homeodomain-like"/>
    <property type="match status" value="1"/>
</dbReference>
<dbReference type="InterPro" id="IPR009057">
    <property type="entry name" value="Homeodomain-like_sf"/>
</dbReference>
<dbReference type="Pfam" id="PF13384">
    <property type="entry name" value="HTH_23"/>
    <property type="match status" value="1"/>
</dbReference>
<dbReference type="PROSITE" id="PS50994">
    <property type="entry name" value="INTEGRASE"/>
    <property type="match status" value="1"/>
</dbReference>
<evidence type="ECO:0000313" key="3">
    <source>
        <dbReference type="Proteomes" id="UP000191901"/>
    </source>
</evidence>
<dbReference type="InterPro" id="IPR036397">
    <property type="entry name" value="RNaseH_sf"/>
</dbReference>
<evidence type="ECO:0000259" key="1">
    <source>
        <dbReference type="PROSITE" id="PS50994"/>
    </source>
</evidence>
<keyword evidence="3" id="KW-1185">Reference proteome</keyword>
<name>A0A1Z3HK99_9CYAN</name>
<dbReference type="SUPFAM" id="SSF53098">
    <property type="entry name" value="Ribonuclease H-like"/>
    <property type="match status" value="1"/>
</dbReference>
<feature type="domain" description="Integrase catalytic" evidence="1">
    <location>
        <begin position="190"/>
        <end position="391"/>
    </location>
</feature>
<proteinExistence type="predicted"/>
<dbReference type="EMBL" id="CP021983">
    <property type="protein sequence ID" value="ASC70744.1"/>
    <property type="molecule type" value="Genomic_DNA"/>
</dbReference>
<dbReference type="Gene3D" id="2.30.30.130">
    <property type="entry name" value="Transposase, Mu, C-terminal"/>
    <property type="match status" value="1"/>
</dbReference>
<dbReference type="PANTHER" id="PTHR35004">
    <property type="entry name" value="TRANSPOSASE RV3428C-RELATED"/>
    <property type="match status" value="1"/>
</dbReference>
<dbReference type="RefSeq" id="WP_202978852.1">
    <property type="nucleotide sequence ID" value="NZ_CP021983.2"/>
</dbReference>
<dbReference type="PANTHER" id="PTHR35004:SF6">
    <property type="entry name" value="TRANSPOSASE"/>
    <property type="match status" value="1"/>
</dbReference>
<dbReference type="InterPro" id="IPR015378">
    <property type="entry name" value="Transposase-like_Mu_C"/>
</dbReference>
<evidence type="ECO:0000313" key="2">
    <source>
        <dbReference type="EMBL" id="ASC70744.1"/>
    </source>
</evidence>
<dbReference type="KEGG" id="hhg:XM38_016900"/>
<dbReference type="Gene3D" id="3.30.420.10">
    <property type="entry name" value="Ribonuclease H-like superfamily/Ribonuclease H"/>
    <property type="match status" value="1"/>
</dbReference>
<gene>
    <name evidence="2" type="primary">tnsB</name>
    <name evidence="2" type="ORF">XM38_016900</name>
</gene>
<dbReference type="Pfam" id="PF09299">
    <property type="entry name" value="Mu-transpos_C"/>
    <property type="match status" value="1"/>
</dbReference>
<reference evidence="2 3" key="1">
    <citation type="journal article" date="2016" name="Biochim. Biophys. Acta">
        <title>Characterization of red-shifted phycobilisomes isolated from the chlorophyll f-containing cyanobacterium Halomicronema hongdechloris.</title>
        <authorList>
            <person name="Li Y."/>
            <person name="Lin Y."/>
            <person name="Garvey C.J."/>
            <person name="Birch D."/>
            <person name="Corkery R.W."/>
            <person name="Loughlin P.C."/>
            <person name="Scheer H."/>
            <person name="Willows R.D."/>
            <person name="Chen M."/>
        </authorList>
    </citation>
    <scope>NUCLEOTIDE SEQUENCE [LARGE SCALE GENOMIC DNA]</scope>
    <source>
        <strain evidence="2 3">C2206</strain>
    </source>
</reference>
<protein>
    <submittedName>
        <fullName evidence="2">Transposon Tn7 transposition protein TnsB</fullName>
    </submittedName>
</protein>
<accession>A0A1Z3HK99</accession>
<dbReference type="GO" id="GO:0003676">
    <property type="term" value="F:nucleic acid binding"/>
    <property type="evidence" value="ECO:0007669"/>
    <property type="project" value="InterPro"/>
</dbReference>